<evidence type="ECO:0000313" key="2">
    <source>
        <dbReference type="Proteomes" id="UP000198287"/>
    </source>
</evidence>
<dbReference type="Proteomes" id="UP000198287">
    <property type="component" value="Unassembled WGS sequence"/>
</dbReference>
<dbReference type="AlphaFoldDB" id="A0A226DVT8"/>
<accession>A0A226DVT8</accession>
<dbReference type="EMBL" id="LNIX01000011">
    <property type="protein sequence ID" value="OXA48924.1"/>
    <property type="molecule type" value="Genomic_DNA"/>
</dbReference>
<gene>
    <name evidence="1" type="ORF">Fcan01_16160</name>
</gene>
<sequence length="432" mass="48914">MSCTTDGRRTARRAVRPGEYLSMSLHRRYGAGYQSRPEDPDNYETLMKEHYEQRNDPEIGQGLVSSFQITPSVGPLVVELRLEIMLRDEADAKLLGGVLCHMQNLRRFCFDIVNFTDEGVQSVSKGDIPSGITTLGLRVHRVDDGDGVKSLQSASYAYLIQLFPSLQFLDFEGWFGLFMVDEDLTKESKCLTAPSPPKGAHPCPNLQGIRADYLVTEEMVRAFAAFPRPLKFLLVRIYQKNDDTVRQVGQMLRHHSESANLLTSTIRQRPNEIEGFALEMLDVFSLKNLFLGNRLKLSTPLVTQLQILVSSLVVPEFWEYLISNCDENGKSLEILQIKILSVSLTTEDCDSVQVTRFTRMFPNLAMFQHVFRVGDRFHACDHTIRAARVVKTSRSEGHAEFDASSPHGAFFPDGELRRLLKMSNSPEAPFWD</sequence>
<comment type="caution">
    <text evidence="1">The sequence shown here is derived from an EMBL/GenBank/DDBJ whole genome shotgun (WGS) entry which is preliminary data.</text>
</comment>
<protein>
    <submittedName>
        <fullName evidence="1">Uncharacterized protein</fullName>
    </submittedName>
</protein>
<evidence type="ECO:0000313" key="1">
    <source>
        <dbReference type="EMBL" id="OXA48924.1"/>
    </source>
</evidence>
<keyword evidence="2" id="KW-1185">Reference proteome</keyword>
<organism evidence="1 2">
    <name type="scientific">Folsomia candida</name>
    <name type="common">Springtail</name>
    <dbReference type="NCBI Taxonomy" id="158441"/>
    <lineage>
        <taxon>Eukaryota</taxon>
        <taxon>Metazoa</taxon>
        <taxon>Ecdysozoa</taxon>
        <taxon>Arthropoda</taxon>
        <taxon>Hexapoda</taxon>
        <taxon>Collembola</taxon>
        <taxon>Entomobryomorpha</taxon>
        <taxon>Isotomoidea</taxon>
        <taxon>Isotomidae</taxon>
        <taxon>Proisotominae</taxon>
        <taxon>Folsomia</taxon>
    </lineage>
</organism>
<name>A0A226DVT8_FOLCA</name>
<reference evidence="1 2" key="1">
    <citation type="submission" date="2015-12" db="EMBL/GenBank/DDBJ databases">
        <title>The genome of Folsomia candida.</title>
        <authorList>
            <person name="Faddeeva A."/>
            <person name="Derks M.F."/>
            <person name="Anvar Y."/>
            <person name="Smit S."/>
            <person name="Van Straalen N."/>
            <person name="Roelofs D."/>
        </authorList>
    </citation>
    <scope>NUCLEOTIDE SEQUENCE [LARGE SCALE GENOMIC DNA]</scope>
    <source>
        <strain evidence="1 2">VU population</strain>
        <tissue evidence="1">Whole body</tissue>
    </source>
</reference>
<proteinExistence type="predicted"/>